<dbReference type="Pfam" id="PF12937">
    <property type="entry name" value="F-box-like"/>
    <property type="match status" value="1"/>
</dbReference>
<feature type="domain" description="F-box" evidence="2">
    <location>
        <begin position="47"/>
        <end position="104"/>
    </location>
</feature>
<dbReference type="Proteomes" id="UP000298061">
    <property type="component" value="Unassembled WGS sequence"/>
</dbReference>
<dbReference type="InterPro" id="IPR036047">
    <property type="entry name" value="F-box-like_dom_sf"/>
</dbReference>
<evidence type="ECO:0000313" key="3">
    <source>
        <dbReference type="EMBL" id="TFY81358.1"/>
    </source>
</evidence>
<proteinExistence type="predicted"/>
<feature type="coiled-coil region" evidence="1">
    <location>
        <begin position="6"/>
        <end position="40"/>
    </location>
</feature>
<dbReference type="AlphaFoldDB" id="A0A4Z0A6S8"/>
<keyword evidence="1" id="KW-0175">Coiled coil</keyword>
<gene>
    <name evidence="3" type="ORF">EWM64_g2653</name>
</gene>
<protein>
    <recommendedName>
        <fullName evidence="2">F-box domain-containing protein</fullName>
    </recommendedName>
</protein>
<dbReference type="Gene3D" id="1.20.1280.50">
    <property type="match status" value="1"/>
</dbReference>
<comment type="caution">
    <text evidence="3">The sequence shown here is derived from an EMBL/GenBank/DDBJ whole genome shotgun (WGS) entry which is preliminary data.</text>
</comment>
<accession>A0A4Z0A6S8</accession>
<reference evidence="3 4" key="1">
    <citation type="submission" date="2019-02" db="EMBL/GenBank/DDBJ databases">
        <title>Genome sequencing of the rare red list fungi Hericium alpestre (H. flagellum).</title>
        <authorList>
            <person name="Buettner E."/>
            <person name="Kellner H."/>
        </authorList>
    </citation>
    <scope>NUCLEOTIDE SEQUENCE [LARGE SCALE GENOMIC DNA]</scope>
    <source>
        <strain evidence="3 4">DSM 108284</strain>
    </source>
</reference>
<sequence length="539" mass="60679">MDRDTIAEIDAEIERHLAQVRALRAQLLEAEVQARELRSHRNSLQHISRLPTEVLQLVFTRLVPTVFHKQSEAKSIVQWIQITAVCSHWRQVAISFPLLWHHITEDLTQEWALAFMERSAPGLFDIAVNLGHQRELSNAILQNISRVRTLRISGDMTAMLSLVKDMTSEASWLQHLEVIPTPLSMRRVELDHLFSCKVPRLTALDLGQHATIQVRSPLLPQLELFSSSRPLSINRVQKMLSRIPRAYSVRLICAPSFHNEDATLVPLYLPSIRVLHLVLQEPMKTIRLLQSLTLPALSSLKLTISLNLRVWLPEEEHQLAMPIAPYTCQVEQNEGVLRELEVGEAGSTQTFHASPIDKGADVADQPGVTIHFDWSCLSLVSDGFQPPASLFVQPVLSLFDKVEVLTLSGQSRFRDCIVKCASPQYRHSPAFADPRGSEPCALALLKKLVIKTHRIHAHGGRLLHELREFLADRQSAGVAIQELDFVDCKGYSAHFASELQSWVKVTWDGKEIEPLPLDLEDTGVVITNVFNAPYSVLSL</sequence>
<evidence type="ECO:0000313" key="4">
    <source>
        <dbReference type="Proteomes" id="UP000298061"/>
    </source>
</evidence>
<dbReference type="EMBL" id="SFCI01000220">
    <property type="protein sequence ID" value="TFY81358.1"/>
    <property type="molecule type" value="Genomic_DNA"/>
</dbReference>
<name>A0A4Z0A6S8_9AGAM</name>
<organism evidence="3 4">
    <name type="scientific">Hericium alpestre</name>
    <dbReference type="NCBI Taxonomy" id="135208"/>
    <lineage>
        <taxon>Eukaryota</taxon>
        <taxon>Fungi</taxon>
        <taxon>Dikarya</taxon>
        <taxon>Basidiomycota</taxon>
        <taxon>Agaricomycotina</taxon>
        <taxon>Agaricomycetes</taxon>
        <taxon>Russulales</taxon>
        <taxon>Hericiaceae</taxon>
        <taxon>Hericium</taxon>
    </lineage>
</organism>
<dbReference type="STRING" id="135208.A0A4Z0A6S8"/>
<dbReference type="InterPro" id="IPR001810">
    <property type="entry name" value="F-box_dom"/>
</dbReference>
<evidence type="ECO:0000259" key="2">
    <source>
        <dbReference type="Pfam" id="PF12937"/>
    </source>
</evidence>
<dbReference type="OrthoDB" id="3061285at2759"/>
<keyword evidence="4" id="KW-1185">Reference proteome</keyword>
<evidence type="ECO:0000256" key="1">
    <source>
        <dbReference type="SAM" id="Coils"/>
    </source>
</evidence>
<dbReference type="SUPFAM" id="SSF81383">
    <property type="entry name" value="F-box domain"/>
    <property type="match status" value="1"/>
</dbReference>